<evidence type="ECO:0000313" key="2">
    <source>
        <dbReference type="Proteomes" id="UP000681794"/>
    </source>
</evidence>
<keyword evidence="2" id="KW-1185">Reference proteome</keyword>
<reference evidence="1" key="1">
    <citation type="submission" date="2021-06" db="EMBL/GenBank/DDBJ databases">
        <authorList>
            <person name="Ellington A.J."/>
            <person name="Bryan N.C."/>
            <person name="Christner B.C."/>
            <person name="Reisch C.R."/>
        </authorList>
    </citation>
    <scope>NUCLEOTIDE SEQUENCE</scope>
    <source>
        <strain evidence="1">L6-1</strain>
    </source>
</reference>
<dbReference type="Proteomes" id="UP000681794">
    <property type="component" value="Chromosome"/>
</dbReference>
<name>A0ACD1E802_9MICO</name>
<gene>
    <name evidence="1" type="ORF">KM842_07465</name>
</gene>
<evidence type="ECO:0000313" key="1">
    <source>
        <dbReference type="EMBL" id="QWS34949.1"/>
    </source>
</evidence>
<organism evidence="1 2">
    <name type="scientific">Curtobacterium aetherium</name>
    <dbReference type="NCBI Taxonomy" id="2841594"/>
    <lineage>
        <taxon>Bacteria</taxon>
        <taxon>Bacillati</taxon>
        <taxon>Actinomycetota</taxon>
        <taxon>Actinomycetes</taxon>
        <taxon>Micrococcales</taxon>
        <taxon>Microbacteriaceae</taxon>
        <taxon>Curtobacterium</taxon>
    </lineage>
</organism>
<accession>A0ACD1E802</accession>
<protein>
    <submittedName>
        <fullName evidence="1">Uncharacterized protein</fullName>
    </submittedName>
</protein>
<proteinExistence type="predicted"/>
<sequence>MSFTVVHTADVPASGAEHPASSPWDRRLNGALGITRFGLYEVDLPAGATTVPHDHREDHAEDAYVVVRGSGWLVVDGTETALSVGDAAAVTEQPERWFRAGEDGCTLVAVCA</sequence>
<dbReference type="EMBL" id="CP076544">
    <property type="protein sequence ID" value="QWS34949.1"/>
    <property type="molecule type" value="Genomic_DNA"/>
</dbReference>